<gene>
    <name evidence="2" type="ORF">MTP09_01780</name>
</gene>
<protein>
    <submittedName>
        <fullName evidence="2">GNAT family N-acetyltransferase</fullName>
        <ecNumber evidence="2">2.3.1.-</ecNumber>
    </submittedName>
</protein>
<reference evidence="2 3" key="1">
    <citation type="submission" date="2022-03" db="EMBL/GenBank/DDBJ databases">
        <title>Chryseobacterium sp. isolated from particulate matters in swine house.</title>
        <authorList>
            <person name="Won M."/>
            <person name="Kim S.-J."/>
            <person name="Kwon S.-W."/>
        </authorList>
    </citation>
    <scope>NUCLEOTIDE SEQUENCE [LARGE SCALE GENOMIC DNA]</scope>
    <source>
        <strain evidence="2 3">SC2-2</strain>
    </source>
</reference>
<dbReference type="Pfam" id="PF00583">
    <property type="entry name" value="Acetyltransf_1"/>
    <property type="match status" value="1"/>
</dbReference>
<feature type="domain" description="N-acetyltransferase" evidence="1">
    <location>
        <begin position="16"/>
        <end position="166"/>
    </location>
</feature>
<dbReference type="Gene3D" id="3.40.630.30">
    <property type="match status" value="1"/>
</dbReference>
<sequence>MQQLSLITYHSSLIIMEYLELTAPDDFRAKEIYESYCQAFIEDERRNEKQFQRLFSNPNVKVVAVIDDLQSIGYMMIWELTDFVFVEHLEIFAEHRNKRYGTEILNHLFRNYARIVLETEPENDDPNTKRRISFYERNGFAVIDDSYVQPCYEEGKNPLNLLLLANWNPEKTERIKEEIYDVVYC</sequence>
<dbReference type="GO" id="GO:0016746">
    <property type="term" value="F:acyltransferase activity"/>
    <property type="evidence" value="ECO:0007669"/>
    <property type="project" value="UniProtKB-KW"/>
</dbReference>
<accession>A0ABY4BT72</accession>
<dbReference type="Proteomes" id="UP000831460">
    <property type="component" value="Chromosome"/>
</dbReference>
<dbReference type="EMBL" id="CP094532">
    <property type="protein sequence ID" value="UOE41402.1"/>
    <property type="molecule type" value="Genomic_DNA"/>
</dbReference>
<dbReference type="InterPro" id="IPR000182">
    <property type="entry name" value="GNAT_dom"/>
</dbReference>
<proteinExistence type="predicted"/>
<evidence type="ECO:0000259" key="1">
    <source>
        <dbReference type="PROSITE" id="PS51186"/>
    </source>
</evidence>
<dbReference type="EC" id="2.3.1.-" evidence="2"/>
<dbReference type="PROSITE" id="PS51186">
    <property type="entry name" value="GNAT"/>
    <property type="match status" value="1"/>
</dbReference>
<keyword evidence="3" id="KW-1185">Reference proteome</keyword>
<keyword evidence="2" id="KW-0808">Transferase</keyword>
<dbReference type="SUPFAM" id="SSF55729">
    <property type="entry name" value="Acyl-CoA N-acyltransferases (Nat)"/>
    <property type="match status" value="1"/>
</dbReference>
<evidence type="ECO:0000313" key="3">
    <source>
        <dbReference type="Proteomes" id="UP000831460"/>
    </source>
</evidence>
<evidence type="ECO:0000313" key="2">
    <source>
        <dbReference type="EMBL" id="UOE41402.1"/>
    </source>
</evidence>
<keyword evidence="2" id="KW-0012">Acyltransferase</keyword>
<dbReference type="CDD" id="cd04301">
    <property type="entry name" value="NAT_SF"/>
    <property type="match status" value="1"/>
</dbReference>
<dbReference type="InterPro" id="IPR016181">
    <property type="entry name" value="Acyl_CoA_acyltransferase"/>
</dbReference>
<name>A0ABY4BT72_9FLAO</name>
<dbReference type="RefSeq" id="WP_243550087.1">
    <property type="nucleotide sequence ID" value="NZ_CP094532.1"/>
</dbReference>
<organism evidence="2 3">
    <name type="scientific">Chryseobacterium suipulveris</name>
    <dbReference type="NCBI Taxonomy" id="2929800"/>
    <lineage>
        <taxon>Bacteria</taxon>
        <taxon>Pseudomonadati</taxon>
        <taxon>Bacteroidota</taxon>
        <taxon>Flavobacteriia</taxon>
        <taxon>Flavobacteriales</taxon>
        <taxon>Weeksellaceae</taxon>
        <taxon>Chryseobacterium group</taxon>
        <taxon>Chryseobacterium</taxon>
    </lineage>
</organism>